<organism evidence="7">
    <name type="scientific">Sediminibacterium sp. KACHI17</name>
    <dbReference type="NCBI Taxonomy" id="1751071"/>
    <lineage>
        <taxon>Bacteria</taxon>
        <taxon>Pseudomonadati</taxon>
        <taxon>Bacteroidota</taxon>
        <taxon>Chitinophagia</taxon>
        <taxon>Chitinophagales</taxon>
        <taxon>Chitinophagaceae</taxon>
        <taxon>Sediminibacterium</taxon>
    </lineage>
</organism>
<dbReference type="Gene3D" id="2.115.10.20">
    <property type="entry name" value="Glycosyl hydrolase domain, family 43"/>
    <property type="match status" value="1"/>
</dbReference>
<gene>
    <name evidence="7" type="ORF">KACHI17_14820</name>
</gene>
<reference evidence="7" key="1">
    <citation type="submission" date="2024-02" db="EMBL/GenBank/DDBJ databases">
        <title>Sediminibacterium planktonica sp. nov. and Sediminibacterium longus sp. nov., isolated from surface lake and river water.</title>
        <authorList>
            <person name="Watanabe K."/>
            <person name="Takemine S."/>
            <person name="Ishii Y."/>
            <person name="Ogata Y."/>
            <person name="Shindo C."/>
            <person name="Suda W."/>
        </authorList>
    </citation>
    <scope>NUCLEOTIDE SEQUENCE</scope>
    <source>
        <strain evidence="7">KACHI17</strain>
    </source>
</reference>
<dbReference type="InterPro" id="IPR013189">
    <property type="entry name" value="Glyco_hydro_32_C"/>
</dbReference>
<dbReference type="InterPro" id="IPR013148">
    <property type="entry name" value="Glyco_hydro_32_N"/>
</dbReference>
<feature type="domain" description="Glycosyl hydrolase family 32 C-terminal" evidence="6">
    <location>
        <begin position="336"/>
        <end position="469"/>
    </location>
</feature>
<sequence>MTEEELYRPDIHFTPPKAWMNDPNGMVYYKGVYHLFYQHNPDSSVWGPMHWGHATSKNLIEWQHEPIALFPDSLGTIFSGSAVVDSNNTAGFAKPGETALVAIFTQHDAAGEKEGRSDFQTQGLAYSVDDGKTWIKYDHNPVIKNPGIRDFRDPKVIWYAPQKKWIMSLAAQNKILIYSSPDLKHWTAESSFGENIGAHGGVWECPDLFPMQYEGKTVWVLIVNLNPGAPNKGSGTQYFVGDFDGHRFKAYNDQTLWLDYGPDNYAGVTWSNTGDQKILIGWMSNWMYANQVPTQSWRSAMTIPRELKLVKLGEEWRLTSLPVASLTASGNNTFNKKAIKKVEKIKLSGSTVITFEADATKDFTVTCMNDQQEKIVIAYDPGKKEFSIDRRASGQTAFHPDFAGIHTAPRFHKDRSIKIKIVLDKTSLELFTDDGLTVMTDIFFPSKAYQDCWVDPKEGQITHLSSLQVPIKK</sequence>
<protein>
    <submittedName>
        <fullName evidence="7">Glycoside hydrolase family 32 protein</fullName>
    </submittedName>
</protein>
<dbReference type="Gene3D" id="2.60.120.560">
    <property type="entry name" value="Exo-inulinase, domain 1"/>
    <property type="match status" value="1"/>
</dbReference>
<dbReference type="InterPro" id="IPR001362">
    <property type="entry name" value="Glyco_hydro_32"/>
</dbReference>
<dbReference type="GO" id="GO:0004575">
    <property type="term" value="F:sucrose alpha-glucosidase activity"/>
    <property type="evidence" value="ECO:0007669"/>
    <property type="project" value="TreeGrafter"/>
</dbReference>
<evidence type="ECO:0000259" key="6">
    <source>
        <dbReference type="Pfam" id="PF08244"/>
    </source>
</evidence>
<dbReference type="EMBL" id="AP029612">
    <property type="protein sequence ID" value="BFG70601.1"/>
    <property type="molecule type" value="Genomic_DNA"/>
</dbReference>
<evidence type="ECO:0000256" key="1">
    <source>
        <dbReference type="ARBA" id="ARBA00009902"/>
    </source>
</evidence>
<dbReference type="PANTHER" id="PTHR42800:SF1">
    <property type="entry name" value="EXOINULINASE INUD (AFU_ORTHOLOGUE AFUA_5G00480)"/>
    <property type="match status" value="1"/>
</dbReference>
<dbReference type="InterPro" id="IPR018053">
    <property type="entry name" value="Glyco_hydro_32_AS"/>
</dbReference>
<dbReference type="PANTHER" id="PTHR42800">
    <property type="entry name" value="EXOINULINASE INUD (AFU_ORTHOLOGUE AFUA_5G00480)"/>
    <property type="match status" value="1"/>
</dbReference>
<dbReference type="SUPFAM" id="SSF75005">
    <property type="entry name" value="Arabinanase/levansucrase/invertase"/>
    <property type="match status" value="1"/>
</dbReference>
<dbReference type="Pfam" id="PF08244">
    <property type="entry name" value="Glyco_hydro_32C"/>
    <property type="match status" value="1"/>
</dbReference>
<keyword evidence="3 4" id="KW-0326">Glycosidase</keyword>
<dbReference type="InterPro" id="IPR013320">
    <property type="entry name" value="ConA-like_dom_sf"/>
</dbReference>
<evidence type="ECO:0000259" key="5">
    <source>
        <dbReference type="Pfam" id="PF00251"/>
    </source>
</evidence>
<dbReference type="Pfam" id="PF00251">
    <property type="entry name" value="Glyco_hydro_32N"/>
    <property type="match status" value="1"/>
</dbReference>
<feature type="domain" description="Glycosyl hydrolase family 32 N-terminal" evidence="5">
    <location>
        <begin position="12"/>
        <end position="311"/>
    </location>
</feature>
<evidence type="ECO:0000313" key="7">
    <source>
        <dbReference type="EMBL" id="BFG70601.1"/>
    </source>
</evidence>
<evidence type="ECO:0000256" key="2">
    <source>
        <dbReference type="ARBA" id="ARBA00022801"/>
    </source>
</evidence>
<accession>A0AAT9GIW1</accession>
<dbReference type="InterPro" id="IPR023296">
    <property type="entry name" value="Glyco_hydro_beta-prop_sf"/>
</dbReference>
<dbReference type="SUPFAM" id="SSF49899">
    <property type="entry name" value="Concanavalin A-like lectins/glucanases"/>
    <property type="match status" value="1"/>
</dbReference>
<dbReference type="CDD" id="cd18622">
    <property type="entry name" value="GH32_Inu-like"/>
    <property type="match status" value="1"/>
</dbReference>
<comment type="similarity">
    <text evidence="1 4">Belongs to the glycosyl hydrolase 32 family.</text>
</comment>
<dbReference type="GO" id="GO:0005987">
    <property type="term" value="P:sucrose catabolic process"/>
    <property type="evidence" value="ECO:0007669"/>
    <property type="project" value="TreeGrafter"/>
</dbReference>
<proteinExistence type="inferred from homology"/>
<dbReference type="PROSITE" id="PS00609">
    <property type="entry name" value="GLYCOSYL_HYDROL_F32"/>
    <property type="match status" value="1"/>
</dbReference>
<evidence type="ECO:0000256" key="4">
    <source>
        <dbReference type="RuleBase" id="RU362110"/>
    </source>
</evidence>
<keyword evidence="2 4" id="KW-0378">Hydrolase</keyword>
<dbReference type="AlphaFoldDB" id="A0AAT9GIW1"/>
<evidence type="ECO:0000256" key="3">
    <source>
        <dbReference type="ARBA" id="ARBA00023295"/>
    </source>
</evidence>
<name>A0AAT9GIW1_9BACT</name>
<dbReference type="GO" id="GO:0005737">
    <property type="term" value="C:cytoplasm"/>
    <property type="evidence" value="ECO:0007669"/>
    <property type="project" value="TreeGrafter"/>
</dbReference>
<dbReference type="SMART" id="SM00640">
    <property type="entry name" value="Glyco_32"/>
    <property type="match status" value="1"/>
</dbReference>